<sequence length="435" mass="45843">MTAVQRGSASSGLRSRWRTVSRQLYFWVLVAVLAGALLGLVAPGVGEAFKPAGDIFISLIKMIITPIVFVTVVLGISSATSLRKVGRVGVKALVYFQCMTLLALTLGLVVADVFQPGAGLNIDPATLSGQEIPATDETPSGMGGLLESVVPDSVVGAFADGNILQVLVFAILFGVALTLLGERGATLRTGLESLQHVFFTILRVVMYFAPVGAFGAVAFTTGKYGAETLGRLGALMACFYVTCVLFVFGVLALVLRLCGVSLWRLLRYFRQELLVVLATTSTETVLPQSMEKLRRMGCGRSVVNLTIPSGYSFNLDGAAIYLTMTSLFIAQALDIDLSLGDQILLLGVLVISAKGGAGVTGAALAVLAATLSAVHTIPVAGIALIIGIDRFMNEARALTNLVGNLAATIVVSRWERDFDVQQARSVLSGAQPREV</sequence>
<dbReference type="InterPro" id="IPR001991">
    <property type="entry name" value="Na-dicarboxylate_symporter"/>
</dbReference>
<dbReference type="RefSeq" id="WP_112273037.1">
    <property type="nucleotide sequence ID" value="NZ_SWMS01000011.1"/>
</dbReference>
<name>A0ABY2S209_9PSEU</name>
<keyword evidence="3 7" id="KW-0812">Transmembrane</keyword>
<evidence type="ECO:0000256" key="2">
    <source>
        <dbReference type="ARBA" id="ARBA00022448"/>
    </source>
</evidence>
<dbReference type="EMBL" id="SWMS01000011">
    <property type="protein sequence ID" value="TKG69262.1"/>
    <property type="molecule type" value="Genomic_DNA"/>
</dbReference>
<dbReference type="PROSITE" id="PS00713">
    <property type="entry name" value="NA_DICARBOXYL_SYMP_1"/>
    <property type="match status" value="1"/>
</dbReference>
<keyword evidence="6 7" id="KW-0472">Membrane</keyword>
<organism evidence="8 9">
    <name type="scientific">Prauserella endophytica</name>
    <dbReference type="NCBI Taxonomy" id="1592324"/>
    <lineage>
        <taxon>Bacteria</taxon>
        <taxon>Bacillati</taxon>
        <taxon>Actinomycetota</taxon>
        <taxon>Actinomycetes</taxon>
        <taxon>Pseudonocardiales</taxon>
        <taxon>Pseudonocardiaceae</taxon>
        <taxon>Prauserella</taxon>
        <taxon>Prauserella coralliicola group</taxon>
    </lineage>
</organism>
<evidence type="ECO:0000256" key="4">
    <source>
        <dbReference type="ARBA" id="ARBA00022847"/>
    </source>
</evidence>
<evidence type="ECO:0000256" key="5">
    <source>
        <dbReference type="ARBA" id="ARBA00022989"/>
    </source>
</evidence>
<dbReference type="PROSITE" id="PS00714">
    <property type="entry name" value="NA_DICARBOXYL_SYMP_2"/>
    <property type="match status" value="1"/>
</dbReference>
<dbReference type="Gene3D" id="1.10.3860.10">
    <property type="entry name" value="Sodium:dicarboxylate symporter"/>
    <property type="match status" value="1"/>
</dbReference>
<comment type="subcellular location">
    <subcellularLocation>
        <location evidence="1">Membrane</location>
        <topology evidence="1">Multi-pass membrane protein</topology>
    </subcellularLocation>
</comment>
<keyword evidence="4" id="KW-0769">Symport</keyword>
<evidence type="ECO:0000256" key="6">
    <source>
        <dbReference type="ARBA" id="ARBA00023136"/>
    </source>
</evidence>
<feature type="transmembrane region" description="Helical" evidence="7">
    <location>
        <begin position="24"/>
        <end position="43"/>
    </location>
</feature>
<dbReference type="PANTHER" id="PTHR42865:SF1">
    <property type="entry name" value="AEROBIC C4-DICARBOXYLATE TRANSPORT PROTEIN"/>
    <property type="match status" value="1"/>
</dbReference>
<feature type="transmembrane region" description="Helical" evidence="7">
    <location>
        <begin position="373"/>
        <end position="392"/>
    </location>
</feature>
<proteinExistence type="predicted"/>
<accession>A0ABY2S209</accession>
<dbReference type="Pfam" id="PF00375">
    <property type="entry name" value="SDF"/>
    <property type="match status" value="1"/>
</dbReference>
<feature type="transmembrane region" description="Helical" evidence="7">
    <location>
        <begin position="232"/>
        <end position="258"/>
    </location>
</feature>
<dbReference type="InterPro" id="IPR018107">
    <property type="entry name" value="Na-dicarboxylate_symporter_CS"/>
</dbReference>
<dbReference type="Proteomes" id="UP000309992">
    <property type="component" value="Unassembled WGS sequence"/>
</dbReference>
<reference evidence="8 9" key="1">
    <citation type="journal article" date="2015" name="Antonie Van Leeuwenhoek">
        <title>Prauserella endophytica sp. nov., an endophytic actinobacterium isolated from Tamarix taklamakanensis.</title>
        <authorList>
            <person name="Liu J.M."/>
            <person name="Habden X."/>
            <person name="Guo L."/>
            <person name="Tuo L."/>
            <person name="Jiang Z.K."/>
            <person name="Liu S.W."/>
            <person name="Liu X.F."/>
            <person name="Chen L."/>
            <person name="Li R.F."/>
            <person name="Zhang Y.Q."/>
            <person name="Sun C.H."/>
        </authorList>
    </citation>
    <scope>NUCLEOTIDE SEQUENCE [LARGE SCALE GENOMIC DNA]</scope>
    <source>
        <strain evidence="8 9">CGMCC 4.7182</strain>
    </source>
</reference>
<keyword evidence="5 7" id="KW-1133">Transmembrane helix</keyword>
<feature type="transmembrane region" description="Helical" evidence="7">
    <location>
        <begin position="55"/>
        <end position="76"/>
    </location>
</feature>
<evidence type="ECO:0000313" key="8">
    <source>
        <dbReference type="EMBL" id="TKG69262.1"/>
    </source>
</evidence>
<comment type="caution">
    <text evidence="8">The sequence shown here is derived from an EMBL/GenBank/DDBJ whole genome shotgun (WGS) entry which is preliminary data.</text>
</comment>
<evidence type="ECO:0000256" key="1">
    <source>
        <dbReference type="ARBA" id="ARBA00004141"/>
    </source>
</evidence>
<feature type="transmembrane region" description="Helical" evidence="7">
    <location>
        <begin position="201"/>
        <end position="220"/>
    </location>
</feature>
<dbReference type="InterPro" id="IPR036458">
    <property type="entry name" value="Na:dicarbo_symporter_sf"/>
</dbReference>
<evidence type="ECO:0000256" key="3">
    <source>
        <dbReference type="ARBA" id="ARBA00022692"/>
    </source>
</evidence>
<evidence type="ECO:0000313" key="9">
    <source>
        <dbReference type="Proteomes" id="UP000309992"/>
    </source>
</evidence>
<dbReference type="PANTHER" id="PTHR42865">
    <property type="entry name" value="PROTON/GLUTAMATE-ASPARTATE SYMPORTER"/>
    <property type="match status" value="1"/>
</dbReference>
<feature type="transmembrane region" description="Helical" evidence="7">
    <location>
        <begin position="88"/>
        <end position="111"/>
    </location>
</feature>
<gene>
    <name evidence="8" type="primary">dctA</name>
    <name evidence="8" type="ORF">FCN18_20985</name>
</gene>
<dbReference type="SUPFAM" id="SSF118215">
    <property type="entry name" value="Proton glutamate symport protein"/>
    <property type="match status" value="1"/>
</dbReference>
<feature type="transmembrane region" description="Helical" evidence="7">
    <location>
        <begin position="163"/>
        <end position="180"/>
    </location>
</feature>
<keyword evidence="2" id="KW-0813">Transport</keyword>
<keyword evidence="9" id="KW-1185">Reference proteome</keyword>
<evidence type="ECO:0000256" key="7">
    <source>
        <dbReference type="SAM" id="Phobius"/>
    </source>
</evidence>
<dbReference type="NCBIfam" id="NF002461">
    <property type="entry name" value="PRK01663.1"/>
    <property type="match status" value="1"/>
</dbReference>
<protein>
    <submittedName>
        <fullName evidence="8">C4-dicarboxylate transporter DctA</fullName>
    </submittedName>
</protein>
<dbReference type="PRINTS" id="PR00173">
    <property type="entry name" value="EDTRNSPORT"/>
</dbReference>